<proteinExistence type="predicted"/>
<dbReference type="SUPFAM" id="SSF51735">
    <property type="entry name" value="NAD(P)-binding Rossmann-fold domains"/>
    <property type="match status" value="1"/>
</dbReference>
<dbReference type="InterPro" id="IPR036291">
    <property type="entry name" value="NAD(P)-bd_dom_sf"/>
</dbReference>
<keyword evidence="1" id="KW-0732">Signal</keyword>
<dbReference type="InterPro" id="IPR036721">
    <property type="entry name" value="RCK_C_sf"/>
</dbReference>
<dbReference type="RefSeq" id="WP_143783220.1">
    <property type="nucleotide sequence ID" value="NZ_CP041616.1"/>
</dbReference>
<dbReference type="Proteomes" id="UP000315395">
    <property type="component" value="Chromosome"/>
</dbReference>
<dbReference type="Pfam" id="PF02080">
    <property type="entry name" value="TrkA_C"/>
    <property type="match status" value="1"/>
</dbReference>
<accession>A0A516GAL5</accession>
<feature type="signal peptide" evidence="1">
    <location>
        <begin position="1"/>
        <end position="24"/>
    </location>
</feature>
<dbReference type="PROSITE" id="PS51202">
    <property type="entry name" value="RCK_C"/>
    <property type="match status" value="1"/>
</dbReference>
<evidence type="ECO:0000313" key="4">
    <source>
        <dbReference type="EMBL" id="QDO88542.1"/>
    </source>
</evidence>
<dbReference type="PANTHER" id="PTHR43833">
    <property type="entry name" value="POTASSIUM CHANNEL PROTEIN 2-RELATED-RELATED"/>
    <property type="match status" value="1"/>
</dbReference>
<dbReference type="KEGG" id="orz:FNH13_09495"/>
<dbReference type="AlphaFoldDB" id="A0A516GAL5"/>
<feature type="domain" description="RCK C-terminal" evidence="3">
    <location>
        <begin position="143"/>
        <end position="224"/>
    </location>
</feature>
<evidence type="ECO:0000259" key="3">
    <source>
        <dbReference type="PROSITE" id="PS51202"/>
    </source>
</evidence>
<dbReference type="GO" id="GO:0008324">
    <property type="term" value="F:monoatomic cation transmembrane transporter activity"/>
    <property type="evidence" value="ECO:0007669"/>
    <property type="project" value="InterPro"/>
</dbReference>
<evidence type="ECO:0000256" key="1">
    <source>
        <dbReference type="SAM" id="SignalP"/>
    </source>
</evidence>
<dbReference type="Gene3D" id="3.40.50.720">
    <property type="entry name" value="NAD(P)-binding Rossmann-like Domain"/>
    <property type="match status" value="1"/>
</dbReference>
<reference evidence="4 5" key="1">
    <citation type="submission" date="2019-07" db="EMBL/GenBank/DDBJ databases">
        <title>complete genome sequencing of Ornithinimicrobium sp. H23M54.</title>
        <authorList>
            <person name="Bae J.-W."/>
            <person name="Lee S.-Y."/>
        </authorList>
    </citation>
    <scope>NUCLEOTIDE SEQUENCE [LARGE SCALE GENOMIC DNA]</scope>
    <source>
        <strain evidence="4 5">H23M54</strain>
    </source>
</reference>
<organism evidence="4 5">
    <name type="scientific">Ornithinimicrobium ciconiae</name>
    <dbReference type="NCBI Taxonomy" id="2594265"/>
    <lineage>
        <taxon>Bacteria</taxon>
        <taxon>Bacillati</taxon>
        <taxon>Actinomycetota</taxon>
        <taxon>Actinomycetes</taxon>
        <taxon>Micrococcales</taxon>
        <taxon>Ornithinimicrobiaceae</taxon>
        <taxon>Ornithinimicrobium</taxon>
    </lineage>
</organism>
<evidence type="ECO:0000259" key="2">
    <source>
        <dbReference type="PROSITE" id="PS51201"/>
    </source>
</evidence>
<keyword evidence="5" id="KW-1185">Reference proteome</keyword>
<feature type="chain" id="PRO_5038721518" evidence="1">
    <location>
        <begin position="25"/>
        <end position="229"/>
    </location>
</feature>
<gene>
    <name evidence="4" type="ORF">FNH13_09495</name>
</gene>
<dbReference type="PANTHER" id="PTHR43833:SF7">
    <property type="entry name" value="KTR SYSTEM POTASSIUM UPTAKE PROTEIN C"/>
    <property type="match status" value="1"/>
</dbReference>
<dbReference type="PROSITE" id="PS51201">
    <property type="entry name" value="RCK_N"/>
    <property type="match status" value="1"/>
</dbReference>
<evidence type="ECO:0000313" key="5">
    <source>
        <dbReference type="Proteomes" id="UP000315395"/>
    </source>
</evidence>
<dbReference type="Gene3D" id="3.30.70.1450">
    <property type="entry name" value="Regulator of K+ conductance, C-terminal domain"/>
    <property type="match status" value="1"/>
</dbReference>
<dbReference type="GO" id="GO:0006813">
    <property type="term" value="P:potassium ion transport"/>
    <property type="evidence" value="ECO:0007669"/>
    <property type="project" value="InterPro"/>
</dbReference>
<dbReference type="OrthoDB" id="9776294at2"/>
<protein>
    <submittedName>
        <fullName evidence="4">TrkA family potassium uptake protein</fullName>
    </submittedName>
</protein>
<dbReference type="SUPFAM" id="SSF116726">
    <property type="entry name" value="TrkA C-terminal domain-like"/>
    <property type="match status" value="1"/>
</dbReference>
<dbReference type="InterPro" id="IPR003148">
    <property type="entry name" value="RCK_N"/>
</dbReference>
<feature type="domain" description="RCK N-terminal" evidence="2">
    <location>
        <begin position="8"/>
        <end position="124"/>
    </location>
</feature>
<dbReference type="InterPro" id="IPR050721">
    <property type="entry name" value="Trk_Ktr_HKT_K-transport"/>
</dbReference>
<sequence>MARNRTARPTVLIIGLGRFGSAVAETLVNQDVEVLCVDEDAERVQHFAGQFTHTVQADATDGDAMRQLGVGQFDRAVVAIGNDIEASVLAVITLVEAGVEQIWAKAITRKHGKILDRIGATHVIYPELMMGQRVGHMVTGLMNDYIEFEGGYAIARTYAPPETWAKTLGESAIRTRHRITVVGVKRPGDSFTYALPDTPVARGDELIVAGTIPDVERFSSLQARRHERP</sequence>
<dbReference type="EMBL" id="CP041616">
    <property type="protein sequence ID" value="QDO88542.1"/>
    <property type="molecule type" value="Genomic_DNA"/>
</dbReference>
<name>A0A516GAL5_9MICO</name>
<dbReference type="InterPro" id="IPR006037">
    <property type="entry name" value="RCK_C"/>
</dbReference>
<dbReference type="Pfam" id="PF02254">
    <property type="entry name" value="TrkA_N"/>
    <property type="match status" value="1"/>
</dbReference>